<organism evidence="2 3">
    <name type="scientific">Desulfoluna limicola</name>
    <dbReference type="NCBI Taxonomy" id="2810562"/>
    <lineage>
        <taxon>Bacteria</taxon>
        <taxon>Pseudomonadati</taxon>
        <taxon>Thermodesulfobacteriota</taxon>
        <taxon>Desulfobacteria</taxon>
        <taxon>Desulfobacterales</taxon>
        <taxon>Desulfolunaceae</taxon>
        <taxon>Desulfoluna</taxon>
    </lineage>
</organism>
<sequence>MVKLIGFLRDRSGLLKWLFFLWLGFTIIFDFMAHRHEPHFFGDSIIGFWSGFGLFGCLAMGFICKGIYYLWLKQDGDYYDK</sequence>
<evidence type="ECO:0000313" key="3">
    <source>
        <dbReference type="Proteomes" id="UP001320148"/>
    </source>
</evidence>
<name>A0ABN6FCP2_9BACT</name>
<keyword evidence="1" id="KW-1133">Transmembrane helix</keyword>
<reference evidence="2 3" key="1">
    <citation type="submission" date="2021-02" db="EMBL/GenBank/DDBJ databases">
        <title>Complete genome of Desulfoluna sp. strain ASN36.</title>
        <authorList>
            <person name="Takahashi A."/>
            <person name="Kojima H."/>
            <person name="Fukui M."/>
        </authorList>
    </citation>
    <scope>NUCLEOTIDE SEQUENCE [LARGE SCALE GENOMIC DNA]</scope>
    <source>
        <strain evidence="2 3">ASN36</strain>
    </source>
</reference>
<protein>
    <submittedName>
        <fullName evidence="2">Uncharacterized protein</fullName>
    </submittedName>
</protein>
<keyword evidence="3" id="KW-1185">Reference proteome</keyword>
<dbReference type="RefSeq" id="WP_236890189.1">
    <property type="nucleotide sequence ID" value="NZ_AP024488.1"/>
</dbReference>
<accession>A0ABN6FCP2</accession>
<feature type="transmembrane region" description="Helical" evidence="1">
    <location>
        <begin position="14"/>
        <end position="33"/>
    </location>
</feature>
<proteinExistence type="predicted"/>
<gene>
    <name evidence="2" type="ORF">DSLASN_44500</name>
</gene>
<dbReference type="Proteomes" id="UP001320148">
    <property type="component" value="Chromosome"/>
</dbReference>
<dbReference type="EMBL" id="AP024488">
    <property type="protein sequence ID" value="BCS98818.1"/>
    <property type="molecule type" value="Genomic_DNA"/>
</dbReference>
<keyword evidence="1" id="KW-0472">Membrane</keyword>
<keyword evidence="1" id="KW-0812">Transmembrane</keyword>
<evidence type="ECO:0000256" key="1">
    <source>
        <dbReference type="SAM" id="Phobius"/>
    </source>
</evidence>
<evidence type="ECO:0000313" key="2">
    <source>
        <dbReference type="EMBL" id="BCS98818.1"/>
    </source>
</evidence>
<feature type="transmembrane region" description="Helical" evidence="1">
    <location>
        <begin position="45"/>
        <end position="71"/>
    </location>
</feature>